<dbReference type="PROSITE" id="PS00108">
    <property type="entry name" value="PROTEIN_KINASE_ST"/>
    <property type="match status" value="1"/>
</dbReference>
<keyword evidence="2" id="KW-0808">Transferase</keyword>
<keyword evidence="2" id="KW-0723">Serine/threonine-protein kinase</keyword>
<keyword evidence="3" id="KW-1185">Reference proteome</keyword>
<evidence type="ECO:0000313" key="3">
    <source>
        <dbReference type="Proteomes" id="UP001617669"/>
    </source>
</evidence>
<name>A0ABW8GM94_9PROT</name>
<dbReference type="EMBL" id="JBIWXY010000002">
    <property type="protein sequence ID" value="MFJ5446501.1"/>
    <property type="molecule type" value="Genomic_DNA"/>
</dbReference>
<dbReference type="PANTHER" id="PTHR24361">
    <property type="entry name" value="MITOGEN-ACTIVATED KINASE KINASE KINASE"/>
    <property type="match status" value="1"/>
</dbReference>
<dbReference type="SMART" id="SM00220">
    <property type="entry name" value="S_TKc"/>
    <property type="match status" value="1"/>
</dbReference>
<dbReference type="InterPro" id="IPR053235">
    <property type="entry name" value="Ser_Thr_kinase"/>
</dbReference>
<dbReference type="Gene3D" id="1.10.510.10">
    <property type="entry name" value="Transferase(Phosphotransferase) domain 1"/>
    <property type="match status" value="1"/>
</dbReference>
<gene>
    <name evidence="2" type="ORF">ACIKP9_09710</name>
</gene>
<protein>
    <submittedName>
        <fullName evidence="2">Serine/threonine protein kinase</fullName>
    </submittedName>
</protein>
<dbReference type="Pfam" id="PF00069">
    <property type="entry name" value="Pkinase"/>
    <property type="match status" value="1"/>
</dbReference>
<dbReference type="InterPro" id="IPR011009">
    <property type="entry name" value="Kinase-like_dom_sf"/>
</dbReference>
<dbReference type="CDD" id="cd14014">
    <property type="entry name" value="STKc_PknB_like"/>
    <property type="match status" value="1"/>
</dbReference>
<dbReference type="Proteomes" id="UP001617669">
    <property type="component" value="Unassembled WGS sequence"/>
</dbReference>
<dbReference type="SUPFAM" id="SSF56112">
    <property type="entry name" value="Protein kinase-like (PK-like)"/>
    <property type="match status" value="1"/>
</dbReference>
<accession>A0ABW8GM94</accession>
<sequence length="311" mass="34827">MHANQNLALPPGYQLQGYEIKKLLSAGGFSFVYIARDLENDSTVAIKEYLPNMLALRKEGDQVRIPTNEAAAGFRFGLKCFFEEGRALANIEHKNIVRVQNFFRANDTVYMVMRYERGKSLQEYVLARDSALPETMLRSIFSQLLNGLREVHAQKLLHLDIKPANIYIRLDGSPVLLDFGSARMALNEASNKLPPSYTPGFASPEQYGDRKQLGPWSDVYSIGASMYACLLQAAPQAADQRVNKDLLIPASKLGKGKYSRNLLGIIDSCMALDYMERPPSVFALQKSLLEAVPLPARHGWLHKITSLFTQD</sequence>
<proteinExistence type="predicted"/>
<dbReference type="GO" id="GO:0004674">
    <property type="term" value="F:protein serine/threonine kinase activity"/>
    <property type="evidence" value="ECO:0007669"/>
    <property type="project" value="UniProtKB-KW"/>
</dbReference>
<evidence type="ECO:0000259" key="1">
    <source>
        <dbReference type="PROSITE" id="PS50011"/>
    </source>
</evidence>
<dbReference type="PROSITE" id="PS50011">
    <property type="entry name" value="PROTEIN_KINASE_DOM"/>
    <property type="match status" value="1"/>
</dbReference>
<keyword evidence="2" id="KW-0418">Kinase</keyword>
<organism evidence="2 3">
    <name type="scientific">Methylobacillus methanolivorans</name>
    <dbReference type="NCBI Taxonomy" id="1848927"/>
    <lineage>
        <taxon>Bacteria</taxon>
        <taxon>Pseudomonadati</taxon>
        <taxon>Pseudomonadota</taxon>
        <taxon>Betaproteobacteria</taxon>
        <taxon>Nitrosomonadales</taxon>
        <taxon>Methylophilaceae</taxon>
        <taxon>Methylobacillus</taxon>
    </lineage>
</organism>
<comment type="caution">
    <text evidence="2">The sequence shown here is derived from an EMBL/GenBank/DDBJ whole genome shotgun (WGS) entry which is preliminary data.</text>
</comment>
<reference evidence="2 3" key="1">
    <citation type="submission" date="2024-11" db="EMBL/GenBank/DDBJ databases">
        <authorList>
            <person name="Kaparullina E.N."/>
            <person name="Delegan Y.A."/>
            <person name="Doronina N.V."/>
        </authorList>
    </citation>
    <scope>NUCLEOTIDE SEQUENCE [LARGE SCALE GENOMIC DNA]</scope>
    <source>
        <strain evidence="2 3">7sh_L</strain>
    </source>
</reference>
<evidence type="ECO:0000313" key="2">
    <source>
        <dbReference type="EMBL" id="MFJ5446501.1"/>
    </source>
</evidence>
<dbReference type="InterPro" id="IPR008271">
    <property type="entry name" value="Ser/Thr_kinase_AS"/>
</dbReference>
<dbReference type="RefSeq" id="WP_230348310.1">
    <property type="nucleotide sequence ID" value="NZ_JBIWXY010000002.1"/>
</dbReference>
<dbReference type="InterPro" id="IPR000719">
    <property type="entry name" value="Prot_kinase_dom"/>
</dbReference>
<feature type="domain" description="Protein kinase" evidence="1">
    <location>
        <begin position="18"/>
        <end position="301"/>
    </location>
</feature>